<dbReference type="AlphaFoldDB" id="A0A2H9TBA9"/>
<dbReference type="EMBL" id="NSIT01000014">
    <property type="protein sequence ID" value="PJE80535.1"/>
    <property type="molecule type" value="Genomic_DNA"/>
</dbReference>
<gene>
    <name evidence="1" type="ORF">CI610_00504</name>
</gene>
<protein>
    <submittedName>
        <fullName evidence="1">Uncharacterized protein</fullName>
    </submittedName>
</protein>
<comment type="caution">
    <text evidence="1">The sequence shown here is derived from an EMBL/GenBank/DDBJ whole genome shotgun (WGS) entry which is preliminary data.</text>
</comment>
<accession>A0A2H9TBA9</accession>
<proteinExistence type="predicted"/>
<name>A0A2H9TBA9_9ZZZZ</name>
<evidence type="ECO:0000313" key="1">
    <source>
        <dbReference type="EMBL" id="PJE80535.1"/>
    </source>
</evidence>
<organism evidence="1">
    <name type="scientific">invertebrate metagenome</name>
    <dbReference type="NCBI Taxonomy" id="1711999"/>
    <lineage>
        <taxon>unclassified sequences</taxon>
        <taxon>metagenomes</taxon>
        <taxon>organismal metagenomes</taxon>
    </lineage>
</organism>
<sequence length="39" mass="4703">MKNNQFLPLLYDIRLLSPQQFRIVRHVISLHLPEAKLLF</sequence>
<reference evidence="1" key="1">
    <citation type="journal article" date="2017" name="Appl. Environ. Microbiol.">
        <title>Molecular characterization of an Endozoicomonas-like organism causing infection in king scallop Pecten maximus L.</title>
        <authorList>
            <person name="Cano I."/>
            <person name="van Aerle R."/>
            <person name="Ross S."/>
            <person name="Verner-Jeffreys D.W."/>
            <person name="Paley R.K."/>
            <person name="Rimmer G."/>
            <person name="Ryder D."/>
            <person name="Hooper P."/>
            <person name="Stone D."/>
            <person name="Feist S.W."/>
        </authorList>
    </citation>
    <scope>NUCLEOTIDE SEQUENCE</scope>
</reference>